<evidence type="ECO:0000256" key="1">
    <source>
        <dbReference type="ARBA" id="ARBA00022603"/>
    </source>
</evidence>
<gene>
    <name evidence="5" type="ORF">G9444_2442</name>
</gene>
<dbReference type="Proteomes" id="UP000502345">
    <property type="component" value="Chromosome"/>
</dbReference>
<dbReference type="InterPro" id="IPR018117">
    <property type="entry name" value="C5_DNA_meth_AS"/>
</dbReference>
<dbReference type="AlphaFoldDB" id="A0A6G9CSK4"/>
<dbReference type="GO" id="GO:0008168">
    <property type="term" value="F:methyltransferase activity"/>
    <property type="evidence" value="ECO:0007669"/>
    <property type="project" value="UniProtKB-KW"/>
</dbReference>
<accession>A0A6G9CSK4</accession>
<dbReference type="InterPro" id="IPR001525">
    <property type="entry name" value="C5_MeTfrase"/>
</dbReference>
<keyword evidence="2" id="KW-0808">Transferase</keyword>
<proteinExistence type="predicted"/>
<evidence type="ECO:0000256" key="2">
    <source>
        <dbReference type="ARBA" id="ARBA00022679"/>
    </source>
</evidence>
<name>A0A6G9CSK4_RHOER</name>
<keyword evidence="1" id="KW-0489">Methyltransferase</keyword>
<sequence length="227" mass="24954">MNMTIKLLDLFCCAGGAGMGYSRAGFDVVGVDINPQPRYPFEFHQADALDYLAKHGNEFDAIHASPPCQAFSAMKHMPDAKKHPELIDDTREILETLDVPWVIENVVGAPLKDSVILCGSMFNLTAAGFGLQRHRQFESNINLTTPGPCSHTLPTIGIYGGHVRCRSTKFWRDSGADFPGYNKKQLAYDAMGIDHEMTMNELSEAIPPAYTEHIGRQLMAQLVGVAA</sequence>
<dbReference type="EMBL" id="CP050124">
    <property type="protein sequence ID" value="QIP39686.1"/>
    <property type="molecule type" value="Genomic_DNA"/>
</dbReference>
<evidence type="ECO:0000256" key="3">
    <source>
        <dbReference type="ARBA" id="ARBA00022691"/>
    </source>
</evidence>
<evidence type="ECO:0000313" key="6">
    <source>
        <dbReference type="Proteomes" id="UP000502345"/>
    </source>
</evidence>
<dbReference type="Gene3D" id="3.40.50.150">
    <property type="entry name" value="Vaccinia Virus protein VP39"/>
    <property type="match status" value="1"/>
</dbReference>
<evidence type="ECO:0000313" key="5">
    <source>
        <dbReference type="EMBL" id="QIP39686.1"/>
    </source>
</evidence>
<dbReference type="SUPFAM" id="SSF53335">
    <property type="entry name" value="S-adenosyl-L-methionine-dependent methyltransferases"/>
    <property type="match status" value="1"/>
</dbReference>
<dbReference type="GO" id="GO:0032259">
    <property type="term" value="P:methylation"/>
    <property type="evidence" value="ECO:0007669"/>
    <property type="project" value="UniProtKB-KW"/>
</dbReference>
<reference evidence="5 6" key="1">
    <citation type="submission" date="2020-03" db="EMBL/GenBank/DDBJ databases">
        <title>Screen low temperature-resistant strains for efficient degradation of petroleum hydrocarbons under the low temperature.</title>
        <authorList>
            <person name="Wang Y."/>
            <person name="Chen J."/>
        </authorList>
    </citation>
    <scope>NUCLEOTIDE SEQUENCE [LARGE SCALE GENOMIC DNA]</scope>
    <source>
        <strain evidence="5 6">KB1</strain>
    </source>
</reference>
<organism evidence="5 6">
    <name type="scientific">Rhodococcus erythropolis</name>
    <name type="common">Arthrobacter picolinophilus</name>
    <dbReference type="NCBI Taxonomy" id="1833"/>
    <lineage>
        <taxon>Bacteria</taxon>
        <taxon>Bacillati</taxon>
        <taxon>Actinomycetota</taxon>
        <taxon>Actinomycetes</taxon>
        <taxon>Mycobacteriales</taxon>
        <taxon>Nocardiaceae</taxon>
        <taxon>Rhodococcus</taxon>
        <taxon>Rhodococcus erythropolis group</taxon>
    </lineage>
</organism>
<dbReference type="GO" id="GO:0009307">
    <property type="term" value="P:DNA restriction-modification system"/>
    <property type="evidence" value="ECO:0007669"/>
    <property type="project" value="UniProtKB-KW"/>
</dbReference>
<keyword evidence="3" id="KW-0949">S-adenosyl-L-methionine</keyword>
<keyword evidence="4" id="KW-0680">Restriction system</keyword>
<protein>
    <submittedName>
        <fullName evidence="5">Uncharacterized protein</fullName>
    </submittedName>
</protein>
<dbReference type="PROSITE" id="PS00094">
    <property type="entry name" value="C5_MTASE_1"/>
    <property type="match status" value="1"/>
</dbReference>
<dbReference type="Pfam" id="PF00145">
    <property type="entry name" value="DNA_methylase"/>
    <property type="match status" value="1"/>
</dbReference>
<evidence type="ECO:0000256" key="4">
    <source>
        <dbReference type="ARBA" id="ARBA00022747"/>
    </source>
</evidence>
<dbReference type="InterPro" id="IPR029063">
    <property type="entry name" value="SAM-dependent_MTases_sf"/>
</dbReference>